<feature type="transmembrane region" description="Helical" evidence="3">
    <location>
        <begin position="189"/>
        <end position="208"/>
    </location>
</feature>
<keyword evidence="3" id="KW-0472">Membrane</keyword>
<dbReference type="Pfam" id="PF17159">
    <property type="entry name" value="MASE3"/>
    <property type="match status" value="1"/>
</dbReference>
<dbReference type="PANTHER" id="PTHR43156:SF2">
    <property type="entry name" value="STAGE II SPORULATION PROTEIN E"/>
    <property type="match status" value="1"/>
</dbReference>
<dbReference type="Proteomes" id="UP000198625">
    <property type="component" value="Unassembled WGS sequence"/>
</dbReference>
<dbReference type="Gene3D" id="3.60.40.10">
    <property type="entry name" value="PPM-type phosphatase domain"/>
    <property type="match status" value="1"/>
</dbReference>
<feature type="transmembrane region" description="Helical" evidence="3">
    <location>
        <begin position="15"/>
        <end position="36"/>
    </location>
</feature>
<feature type="transmembrane region" description="Helical" evidence="3">
    <location>
        <begin position="120"/>
        <end position="139"/>
    </location>
</feature>
<evidence type="ECO:0000256" key="3">
    <source>
        <dbReference type="SAM" id="Phobius"/>
    </source>
</evidence>
<dbReference type="AlphaFoldDB" id="A0A1H3LNS3"/>
<feature type="coiled-coil region" evidence="2">
    <location>
        <begin position="273"/>
        <end position="307"/>
    </location>
</feature>
<proteinExistence type="predicted"/>
<gene>
    <name evidence="5" type="ORF">SAMN05660462_00563</name>
</gene>
<feature type="transmembrane region" description="Helical" evidence="3">
    <location>
        <begin position="82"/>
        <end position="100"/>
    </location>
</feature>
<keyword evidence="1" id="KW-0378">Hydrolase</keyword>
<protein>
    <submittedName>
        <fullName evidence="5">Serine phosphatase RsbU, regulator of sigma subunit</fullName>
    </submittedName>
</protein>
<name>A0A1H3LNS3_9FIRM</name>
<dbReference type="InterPro" id="IPR033425">
    <property type="entry name" value="MASE3"/>
</dbReference>
<feature type="domain" description="PPM-type phosphatase" evidence="4">
    <location>
        <begin position="330"/>
        <end position="557"/>
    </location>
</feature>
<evidence type="ECO:0000256" key="2">
    <source>
        <dbReference type="SAM" id="Coils"/>
    </source>
</evidence>
<dbReference type="STRING" id="415015.SAMN05660462_00563"/>
<dbReference type="EMBL" id="FNQE01000004">
    <property type="protein sequence ID" value="SDY65628.1"/>
    <property type="molecule type" value="Genomic_DNA"/>
</dbReference>
<feature type="transmembrane region" description="Helical" evidence="3">
    <location>
        <begin position="244"/>
        <end position="265"/>
    </location>
</feature>
<accession>A0A1H3LNS3</accession>
<sequence length="557" mass="64930">MIAEKAKKSIIHEDFLLIVAIFAINLMFLRIIGVYEEQIYRVLNIPEFLTAHIVLEFLGILLFFMTYTITYYTFNKNMRLRLLVYSSTFFITGSVSFFHTMSYKGMPSFFTESSAPKATIFWMISRLVLAIGLFIAAAIPVDKKTNLKREYFLGGSIVATLAIFYIGTYKQDLLPPMFIDGQGLTPLKIYLEYFVMILFSVTVVFCIRDYIRTNNRIFKIYYISLCFAVFTDGAFTLYKSVYDTYNLLGHMFNIVFGFLVFRAIFSYNLDHPYNELDKAKKRIKRYADNLEEVVENRTAEIQAVNNKMMEDLEHAKRIQQSLLPQKSLKIFNTKFISEYIPCERLSGDFYNIHALDEEHLAMYIADVSGHGVSAAVMTVFADRIMKPTNLFHSGENIISPSEKLQSFYEEFNKSDFPNEMHIVIFEAVYNIRTQKLSYCSGGMNVLPILVRRNGDWELLDKSSGFTICKFAEFYKPKYENAYLDLNRGDRIIFYTDGLVECFKGNTLLKMDTIVTIMKEYRYKSLNRLNERILLEIRENTKDGYIHDDDITYFILEV</sequence>
<dbReference type="InterPro" id="IPR052016">
    <property type="entry name" value="Bact_Sigma-Reg"/>
</dbReference>
<dbReference type="RefSeq" id="WP_176967836.1">
    <property type="nucleotide sequence ID" value="NZ_FNQE01000004.1"/>
</dbReference>
<feature type="transmembrane region" description="Helical" evidence="3">
    <location>
        <begin position="220"/>
        <end position="238"/>
    </location>
</feature>
<dbReference type="InterPro" id="IPR036457">
    <property type="entry name" value="PPM-type-like_dom_sf"/>
</dbReference>
<reference evidence="5 6" key="1">
    <citation type="submission" date="2016-10" db="EMBL/GenBank/DDBJ databases">
        <authorList>
            <person name="de Groot N.N."/>
        </authorList>
    </citation>
    <scope>NUCLEOTIDE SEQUENCE [LARGE SCALE GENOMIC DNA]</scope>
    <source>
        <strain evidence="5 6">DSM 21650</strain>
    </source>
</reference>
<keyword evidence="6" id="KW-1185">Reference proteome</keyword>
<feature type="transmembrane region" description="Helical" evidence="3">
    <location>
        <begin position="151"/>
        <end position="169"/>
    </location>
</feature>
<keyword evidence="3" id="KW-1133">Transmembrane helix</keyword>
<organism evidence="5 6">
    <name type="scientific">Proteiniborus ethanoligenes</name>
    <dbReference type="NCBI Taxonomy" id="415015"/>
    <lineage>
        <taxon>Bacteria</taxon>
        <taxon>Bacillati</taxon>
        <taxon>Bacillota</taxon>
        <taxon>Clostridia</taxon>
        <taxon>Eubacteriales</taxon>
        <taxon>Proteiniborus</taxon>
    </lineage>
</organism>
<dbReference type="PANTHER" id="PTHR43156">
    <property type="entry name" value="STAGE II SPORULATION PROTEIN E-RELATED"/>
    <property type="match status" value="1"/>
</dbReference>
<keyword evidence="3" id="KW-0812">Transmembrane</keyword>
<evidence type="ECO:0000313" key="5">
    <source>
        <dbReference type="EMBL" id="SDY65628.1"/>
    </source>
</evidence>
<dbReference type="InterPro" id="IPR001932">
    <property type="entry name" value="PPM-type_phosphatase-like_dom"/>
</dbReference>
<evidence type="ECO:0000313" key="6">
    <source>
        <dbReference type="Proteomes" id="UP000198625"/>
    </source>
</evidence>
<keyword evidence="2" id="KW-0175">Coiled coil</keyword>
<feature type="transmembrane region" description="Helical" evidence="3">
    <location>
        <begin position="48"/>
        <end position="70"/>
    </location>
</feature>
<dbReference type="Pfam" id="PF07228">
    <property type="entry name" value="SpoIIE"/>
    <property type="match status" value="1"/>
</dbReference>
<evidence type="ECO:0000259" key="4">
    <source>
        <dbReference type="SMART" id="SM00331"/>
    </source>
</evidence>
<dbReference type="SMART" id="SM00331">
    <property type="entry name" value="PP2C_SIG"/>
    <property type="match status" value="1"/>
</dbReference>
<dbReference type="GO" id="GO:0016791">
    <property type="term" value="F:phosphatase activity"/>
    <property type="evidence" value="ECO:0007669"/>
    <property type="project" value="TreeGrafter"/>
</dbReference>
<evidence type="ECO:0000256" key="1">
    <source>
        <dbReference type="ARBA" id="ARBA00022801"/>
    </source>
</evidence>